<comment type="similarity">
    <text evidence="1">Belongs to the peptidase C56 family.</text>
</comment>
<dbReference type="KEGG" id="mbas:ALGA_2757"/>
<dbReference type="Gene3D" id="3.40.50.880">
    <property type="match status" value="1"/>
</dbReference>
<protein>
    <recommendedName>
        <fullName evidence="2">DJ-1/PfpI domain-containing protein</fullName>
    </recommendedName>
</protein>
<evidence type="ECO:0000256" key="1">
    <source>
        <dbReference type="ARBA" id="ARBA00008542"/>
    </source>
</evidence>
<dbReference type="NCBIfam" id="TIGR01382">
    <property type="entry name" value="PfpI"/>
    <property type="match status" value="1"/>
</dbReference>
<sequence length="300" mass="33169">MGSILLTINNINKKNIMRVQIILLIAILLQSCVTQKSLSNKNDIIEVEQFKGQQVTGESALASASVASELGVADGLKTTPLSPTINTARLLDKNPALKAFFMAPIKEEEKITGKHIAIITTDGVEEIELTGFLKYLKARGAIVDIVSPKYSPWAEKYAIQYPVSRTEYIQTVRFMENAGKVKIDRFIDEVKAVDYDAVVIPGGAWNPDALRIDKNVLAFVREMDKAKKPIASICHGPWVLINAEIVEGRKLTAAWSIHIDLKNAGAIVEDKPMVVDGNLITSRYPTDLPDLLTEFLRQLK</sequence>
<evidence type="ECO:0000313" key="3">
    <source>
        <dbReference type="EMBL" id="BAX81069.1"/>
    </source>
</evidence>
<dbReference type="AlphaFoldDB" id="A0A1Y1CKY8"/>
<dbReference type="PROSITE" id="PS51276">
    <property type="entry name" value="PEPTIDASE_C56_PFPI"/>
    <property type="match status" value="1"/>
</dbReference>
<keyword evidence="4" id="KW-1185">Reference proteome</keyword>
<dbReference type="Pfam" id="PF01965">
    <property type="entry name" value="DJ-1_PfpI"/>
    <property type="match status" value="1"/>
</dbReference>
<dbReference type="EMBL" id="AP018042">
    <property type="protein sequence ID" value="BAX81069.1"/>
    <property type="molecule type" value="Genomic_DNA"/>
</dbReference>
<evidence type="ECO:0000259" key="2">
    <source>
        <dbReference type="Pfam" id="PF01965"/>
    </source>
</evidence>
<dbReference type="Proteomes" id="UP000218267">
    <property type="component" value="Chromosome"/>
</dbReference>
<organism evidence="3 4">
    <name type="scientific">Labilibaculum antarcticum</name>
    <dbReference type="NCBI Taxonomy" id="1717717"/>
    <lineage>
        <taxon>Bacteria</taxon>
        <taxon>Pseudomonadati</taxon>
        <taxon>Bacteroidota</taxon>
        <taxon>Bacteroidia</taxon>
        <taxon>Marinilabiliales</taxon>
        <taxon>Marinifilaceae</taxon>
        <taxon>Labilibaculum</taxon>
    </lineage>
</organism>
<dbReference type="PANTHER" id="PTHR42733:SF12">
    <property type="entry name" value="PROTEINASE"/>
    <property type="match status" value="1"/>
</dbReference>
<dbReference type="InterPro" id="IPR006286">
    <property type="entry name" value="C56_PfpI-like"/>
</dbReference>
<evidence type="ECO:0000313" key="4">
    <source>
        <dbReference type="Proteomes" id="UP000218267"/>
    </source>
</evidence>
<gene>
    <name evidence="3" type="ORF">ALGA_2757</name>
</gene>
<dbReference type="PANTHER" id="PTHR42733">
    <property type="entry name" value="DJ-1 PROTEIN"/>
    <property type="match status" value="1"/>
</dbReference>
<reference evidence="3 4" key="1">
    <citation type="journal article" date="2018" name="Mar. Genomics">
        <title>Complete genome sequence of Marinifilaceae bacterium strain SPP2, isolated from the Antarctic marine sediment.</title>
        <authorList>
            <person name="Watanabe M."/>
            <person name="Kojima H."/>
            <person name="Fukui M."/>
        </authorList>
    </citation>
    <scope>NUCLEOTIDE SEQUENCE [LARGE SCALE GENOMIC DNA]</scope>
    <source>
        <strain evidence="3 4">SPP2</strain>
    </source>
</reference>
<dbReference type="InterPro" id="IPR029062">
    <property type="entry name" value="Class_I_gatase-like"/>
</dbReference>
<reference evidence="4" key="2">
    <citation type="journal article" date="2020" name="Antonie Van Leeuwenhoek">
        <title>Labilibaculum antarcticum sp. nov., a novel facultative anaerobic, psychrotorelant bacterium isolated from marine sediment of Antarctica.</title>
        <authorList>
            <person name="Watanabe M."/>
            <person name="Kojima H."/>
            <person name="Fukui M."/>
        </authorList>
    </citation>
    <scope>NUCLEOTIDE SEQUENCE [LARGE SCALE GENOMIC DNA]</scope>
    <source>
        <strain evidence="4">SPP2</strain>
    </source>
</reference>
<name>A0A1Y1CKY8_9BACT</name>
<proteinExistence type="inferred from homology"/>
<dbReference type="CDD" id="cd03134">
    <property type="entry name" value="GATase1_PfpI_like"/>
    <property type="match status" value="1"/>
</dbReference>
<dbReference type="SUPFAM" id="SSF52317">
    <property type="entry name" value="Class I glutamine amidotransferase-like"/>
    <property type="match status" value="1"/>
</dbReference>
<accession>A0A1Y1CKY8</accession>
<feature type="domain" description="DJ-1/PfpI" evidence="2">
    <location>
        <begin position="114"/>
        <end position="297"/>
    </location>
</feature>
<dbReference type="InterPro" id="IPR002818">
    <property type="entry name" value="DJ-1/PfpI"/>
</dbReference>
<dbReference type="OrthoDB" id="9792284at2"/>